<dbReference type="InterPro" id="IPR016169">
    <property type="entry name" value="FAD-bd_PCMH_sub2"/>
</dbReference>
<dbReference type="PANTHER" id="PTHR43762">
    <property type="entry name" value="L-GULONOLACTONE OXIDASE"/>
    <property type="match status" value="1"/>
</dbReference>
<dbReference type="InterPro" id="IPR016167">
    <property type="entry name" value="FAD-bd_PCMH_sub1"/>
</dbReference>
<evidence type="ECO:0000259" key="4">
    <source>
        <dbReference type="PROSITE" id="PS51387"/>
    </source>
</evidence>
<dbReference type="RefSeq" id="WP_149854844.1">
    <property type="nucleotide sequence ID" value="NZ_VUOB01000086.1"/>
</dbReference>
<dbReference type="Gene3D" id="3.30.43.10">
    <property type="entry name" value="Uridine Diphospho-n-acetylenolpyruvylglucosamine Reductase, domain 2"/>
    <property type="match status" value="1"/>
</dbReference>
<proteinExistence type="predicted"/>
<evidence type="ECO:0000256" key="2">
    <source>
        <dbReference type="ARBA" id="ARBA00022827"/>
    </source>
</evidence>
<dbReference type="Pfam" id="PF09129">
    <property type="entry name" value="Chol_subst-bind"/>
    <property type="match status" value="1"/>
</dbReference>
<evidence type="ECO:0000256" key="3">
    <source>
        <dbReference type="ARBA" id="ARBA00023002"/>
    </source>
</evidence>
<dbReference type="SUPFAM" id="SSF55103">
    <property type="entry name" value="FAD-linked oxidases, C-terminal domain"/>
    <property type="match status" value="1"/>
</dbReference>
<reference evidence="5 6" key="2">
    <citation type="submission" date="2019-09" db="EMBL/GenBank/DDBJ databases">
        <authorList>
            <person name="Jin C."/>
        </authorList>
    </citation>
    <scope>NUCLEOTIDE SEQUENCE [LARGE SCALE GENOMIC DNA]</scope>
    <source>
        <strain evidence="5 6">AN110305</strain>
    </source>
</reference>
<dbReference type="InterPro" id="IPR019546">
    <property type="entry name" value="TAT_signal_bac_arc"/>
</dbReference>
<reference evidence="5 6" key="1">
    <citation type="submission" date="2019-09" db="EMBL/GenBank/DDBJ databases">
        <title>Goodfellowia gen. nov., a new genus of the Pseudonocardineae related to Actinoalloteichus, containing Goodfellowia coeruleoviolacea gen. nov., comb. nov. gen. nov., comb. nov.</title>
        <authorList>
            <person name="Labeda D."/>
        </authorList>
    </citation>
    <scope>NUCLEOTIDE SEQUENCE [LARGE SCALE GENOMIC DNA]</scope>
    <source>
        <strain evidence="5 6">AN110305</strain>
    </source>
</reference>
<dbReference type="InterPro" id="IPR006311">
    <property type="entry name" value="TAT_signal"/>
</dbReference>
<dbReference type="GO" id="GO:0071949">
    <property type="term" value="F:FAD binding"/>
    <property type="evidence" value="ECO:0007669"/>
    <property type="project" value="InterPro"/>
</dbReference>
<dbReference type="PROSITE" id="PS51318">
    <property type="entry name" value="TAT"/>
    <property type="match status" value="1"/>
</dbReference>
<evidence type="ECO:0000313" key="5">
    <source>
        <dbReference type="EMBL" id="KAA2250969.1"/>
    </source>
</evidence>
<dbReference type="EMBL" id="VUOB01000086">
    <property type="protein sequence ID" value="KAA2250969.1"/>
    <property type="molecule type" value="Genomic_DNA"/>
</dbReference>
<dbReference type="InterPro" id="IPR010031">
    <property type="entry name" value="FAD_lactone_oxidase-like"/>
</dbReference>
<keyword evidence="2" id="KW-0274">FAD</keyword>
<dbReference type="InterPro" id="IPR015213">
    <property type="entry name" value="Cholesterol_OX_subst-bd"/>
</dbReference>
<dbReference type="PROSITE" id="PS51387">
    <property type="entry name" value="FAD_PCMH"/>
    <property type="match status" value="1"/>
</dbReference>
<dbReference type="SUPFAM" id="SSF56176">
    <property type="entry name" value="FAD-binding/transporter-associated domain-like"/>
    <property type="match status" value="1"/>
</dbReference>
<dbReference type="Gene3D" id="1.10.45.10">
    <property type="entry name" value="Vanillyl-alcohol Oxidase, Chain A, domain 4"/>
    <property type="match status" value="1"/>
</dbReference>
<dbReference type="InterPro" id="IPR036318">
    <property type="entry name" value="FAD-bd_PCMH-like_sf"/>
</dbReference>
<name>A0A5B2WKM2_9PSEU</name>
<accession>A0A5B2WKM2</accession>
<comment type="caution">
    <text evidence="5">The sequence shown here is derived from an EMBL/GenBank/DDBJ whole genome shotgun (WGS) entry which is preliminary data.</text>
</comment>
<dbReference type="InterPro" id="IPR016170">
    <property type="entry name" value="Cytok_DH_C_sf"/>
</dbReference>
<protein>
    <submittedName>
        <fullName evidence="5">FAD-binding protein</fullName>
    </submittedName>
</protein>
<dbReference type="Pfam" id="PF01565">
    <property type="entry name" value="FAD_binding_4"/>
    <property type="match status" value="1"/>
</dbReference>
<dbReference type="InterPro" id="IPR016166">
    <property type="entry name" value="FAD-bd_PCMH"/>
</dbReference>
<evidence type="ECO:0000313" key="6">
    <source>
        <dbReference type="Proteomes" id="UP000323454"/>
    </source>
</evidence>
<dbReference type="InterPro" id="IPR006094">
    <property type="entry name" value="Oxid_FAD_bind_N"/>
</dbReference>
<dbReference type="PANTHER" id="PTHR43762:SF5">
    <property type="entry name" value="FAD-BINDING PCMH-TYPE DOMAIN-CONTAINING PROTEIN"/>
    <property type="match status" value="1"/>
</dbReference>
<keyword evidence="1" id="KW-0285">Flavoprotein</keyword>
<dbReference type="InterPro" id="IPR016171">
    <property type="entry name" value="Vanillyl_alc_oxidase_C-sub2"/>
</dbReference>
<dbReference type="Gene3D" id="3.40.462.10">
    <property type="entry name" value="FAD-linked oxidases, C-terminal domain"/>
    <property type="match status" value="1"/>
</dbReference>
<dbReference type="AlphaFoldDB" id="A0A5B2WKM2"/>
<evidence type="ECO:0000256" key="1">
    <source>
        <dbReference type="ARBA" id="ARBA00022630"/>
    </source>
</evidence>
<dbReference type="OrthoDB" id="1489106at2"/>
<dbReference type="Gene3D" id="3.30.465.10">
    <property type="match status" value="1"/>
</dbReference>
<gene>
    <name evidence="5" type="ORF">F0L68_38410</name>
</gene>
<keyword evidence="3" id="KW-0560">Oxidoreductase</keyword>
<sequence length="571" mass="62197">MESSDNSTRGSLSRRRFLGASAAAGLWMSVGRLAAEADPTAPQDFPPTVELYREQFQNWDGAISTDPLWTCAPRTQDEVVAVVNWAHTHQYRVRASGHRHSWSPLTVVDGQADAVLLVDTTRNLTALSVVSTAPAAVRAQTGASMESLLTFLEDNGYGVTATPAAGDITVGGVLAVDGHGSAVPASGEARMPGHTYGSLSNLVTSLTAVVWDAAAGRYVARTFDRAEPDCAAFLTHVGRAFLTEVTLRVGANYNLRCVTRTDVPASDLFAPTEGPRSLSGFLDESGRVGVIWFAFTDNPWMQIWTVTPHRPFLSRPVFGPYNYPFADNLPQPVADLAARIVKGETALAPIYGQLQYTATVAGLTATLARDMWGPSKNFLLYVRPTTMRVTAGSYAIHTSRGELQHVLSEFVAEYQGLLAQYRARGLFPINGGVEIRVTGLDHAADVGVPGAQPPALSAVRPREDHPEWDVAVWLDVITFPDTPGSHAFYRDLEDFFHRTYTGSRATARVEWSKRWGHTEAGAWTDQTTITQRIPDSFRQGPSPTWDRAVATLNSYDPDRVFGNPLLDVLLR</sequence>
<keyword evidence="6" id="KW-1185">Reference proteome</keyword>
<feature type="domain" description="FAD-binding PCMH-type" evidence="4">
    <location>
        <begin position="62"/>
        <end position="268"/>
    </location>
</feature>
<dbReference type="Proteomes" id="UP000323454">
    <property type="component" value="Unassembled WGS sequence"/>
</dbReference>
<dbReference type="GO" id="GO:0016899">
    <property type="term" value="F:oxidoreductase activity, acting on the CH-OH group of donors, oxygen as acceptor"/>
    <property type="evidence" value="ECO:0007669"/>
    <property type="project" value="InterPro"/>
</dbReference>
<dbReference type="InterPro" id="IPR016164">
    <property type="entry name" value="FAD-linked_Oxase-like_C"/>
</dbReference>
<organism evidence="5 6">
    <name type="scientific">Solihabitans fulvus</name>
    <dbReference type="NCBI Taxonomy" id="1892852"/>
    <lineage>
        <taxon>Bacteria</taxon>
        <taxon>Bacillati</taxon>
        <taxon>Actinomycetota</taxon>
        <taxon>Actinomycetes</taxon>
        <taxon>Pseudonocardiales</taxon>
        <taxon>Pseudonocardiaceae</taxon>
        <taxon>Solihabitans</taxon>
    </lineage>
</organism>
<dbReference type="NCBIfam" id="TIGR01409">
    <property type="entry name" value="TAT_signal_seq"/>
    <property type="match status" value="1"/>
</dbReference>